<keyword evidence="5" id="KW-0804">Transcription</keyword>
<evidence type="ECO:0000313" key="9">
    <source>
        <dbReference type="EMBL" id="KAK5943534.1"/>
    </source>
</evidence>
<sequence>MAESRHATPIEATQKKRSGKRTARACDECRMRKSKCDGLQPCEACQSTDRYCTYNLSAGRSTGSGTRIRILEDRLRRARAYLNEAQKRTPSLAHVDFDALLGPTDESARSERQPVAGSEDDDQDHHEKLESMMDSYGQMSTDTNGIMERDFYGAASGLAWIQRARNYFGDSDSGGSTEIEDDNTNKSAAVQLFDAPLPTKQTLQLDTADVRLPPRETATKLLRVVFTQVYPMFHFMCEQEFHESTDRIYQIDPHQYKERDHLFLPLLHLVMALGHLFSKEEHDRQGCWSSVSQGMRHFVAARLMLDIAHLRTLVSLQTVIALILFLISTARMASGHAFLGVACAAAMRQGLHFRSAHEASLTASERRVRRKVFWAVMNLDMYVSGILGLPHFMDLTAVDPAIDLTIDAALKEANTDNHLSSANGLATAASAKHIELMRIVCKGQQALYPKPHDPPDSTKRNGTISVSVTKLQGIETQFRDWAQSLDDIISYPGDSTEIQSIKYEMYVCYYFTQIVLYRAFLHYLAKQHEDKSVGQRQLSYARTCVRMAAKVVEVSIEHQQKGLLCPASWPSIYTVFISVVCLIFSYATREEGTAAPEAKENIENGVRLLACTACTTDTGSVRCLEVLRRLIKRVSYAVDVDLDQICAETKPCCTMDFTPTKPKARALNVEELYNPAIGAGSQDSGAPSSASQVSSTSVFAGGGQGWSLSPDVTMARPFFKNVDGGTQGVNMPSYLQGDEEMMEVPYGGVFSFPNHEFHAAAMDLGHPGSSRIGLQQPSAGDSSGQPSMPPRLSAHDIAAFMHINPVDEPFYKPSRGDHV</sequence>
<feature type="region of interest" description="Disordered" evidence="7">
    <location>
        <begin position="1"/>
        <end position="22"/>
    </location>
</feature>
<dbReference type="Pfam" id="PF04082">
    <property type="entry name" value="Fungal_trans"/>
    <property type="match status" value="1"/>
</dbReference>
<accession>A0ABR0RTG2</accession>
<dbReference type="Pfam" id="PF00172">
    <property type="entry name" value="Zn_clus"/>
    <property type="match status" value="1"/>
</dbReference>
<keyword evidence="6" id="KW-0539">Nucleus</keyword>
<evidence type="ECO:0000256" key="5">
    <source>
        <dbReference type="ARBA" id="ARBA00023163"/>
    </source>
</evidence>
<dbReference type="InterPro" id="IPR036864">
    <property type="entry name" value="Zn2-C6_fun-type_DNA-bd_sf"/>
</dbReference>
<feature type="region of interest" description="Disordered" evidence="7">
    <location>
        <begin position="104"/>
        <end position="125"/>
    </location>
</feature>
<comment type="subcellular location">
    <subcellularLocation>
        <location evidence="1">Nucleus</location>
    </subcellularLocation>
</comment>
<dbReference type="CDD" id="cd00067">
    <property type="entry name" value="GAL4"/>
    <property type="match status" value="1"/>
</dbReference>
<evidence type="ECO:0000259" key="8">
    <source>
        <dbReference type="PROSITE" id="PS50048"/>
    </source>
</evidence>
<evidence type="ECO:0000256" key="2">
    <source>
        <dbReference type="ARBA" id="ARBA00022723"/>
    </source>
</evidence>
<evidence type="ECO:0000256" key="6">
    <source>
        <dbReference type="ARBA" id="ARBA00023242"/>
    </source>
</evidence>
<dbReference type="Proteomes" id="UP001334248">
    <property type="component" value="Unassembled WGS sequence"/>
</dbReference>
<dbReference type="SMART" id="SM00066">
    <property type="entry name" value="GAL4"/>
    <property type="match status" value="1"/>
</dbReference>
<dbReference type="RefSeq" id="XP_064731624.1">
    <property type="nucleotide sequence ID" value="XM_064872966.1"/>
</dbReference>
<gene>
    <name evidence="9" type="primary">GIN1_1</name>
    <name evidence="9" type="ORF">PMZ80_004542</name>
</gene>
<evidence type="ECO:0000313" key="10">
    <source>
        <dbReference type="Proteomes" id="UP001334248"/>
    </source>
</evidence>
<keyword evidence="2" id="KW-0479">Metal-binding</keyword>
<comment type="caution">
    <text evidence="9">The sequence shown here is derived from an EMBL/GenBank/DDBJ whole genome shotgun (WGS) entry which is preliminary data.</text>
</comment>
<name>A0ABR0RTG2_9EURO</name>
<dbReference type="InterPro" id="IPR051711">
    <property type="entry name" value="Stress_Response_Reg"/>
</dbReference>
<dbReference type="PROSITE" id="PS50048">
    <property type="entry name" value="ZN2_CY6_FUNGAL_2"/>
    <property type="match status" value="1"/>
</dbReference>
<organism evidence="9 10">
    <name type="scientific">Knufia obscura</name>
    <dbReference type="NCBI Taxonomy" id="1635080"/>
    <lineage>
        <taxon>Eukaryota</taxon>
        <taxon>Fungi</taxon>
        <taxon>Dikarya</taxon>
        <taxon>Ascomycota</taxon>
        <taxon>Pezizomycotina</taxon>
        <taxon>Eurotiomycetes</taxon>
        <taxon>Chaetothyriomycetidae</taxon>
        <taxon>Chaetothyriales</taxon>
        <taxon>Trichomeriaceae</taxon>
        <taxon>Knufia</taxon>
    </lineage>
</organism>
<feature type="region of interest" description="Disordered" evidence="7">
    <location>
        <begin position="764"/>
        <end position="790"/>
    </location>
</feature>
<dbReference type="InterPro" id="IPR001138">
    <property type="entry name" value="Zn2Cys6_DnaBD"/>
</dbReference>
<reference evidence="9 10" key="1">
    <citation type="journal article" date="2023" name="Res Sq">
        <title>Genomic and morphological characterization of Knufia obscura isolated from the Mars 2020 spacecraft assembly facility.</title>
        <authorList>
            <person name="Chander A.M."/>
            <person name="Teixeira M.M."/>
            <person name="Singh N.K."/>
            <person name="Williams M.P."/>
            <person name="Parker C.W."/>
            <person name="Leo P."/>
            <person name="Stajich J.E."/>
            <person name="Torok T."/>
            <person name="Tighe S."/>
            <person name="Mason C.E."/>
            <person name="Venkateswaran K."/>
        </authorList>
    </citation>
    <scope>NUCLEOTIDE SEQUENCE [LARGE SCALE GENOMIC DNA]</scope>
    <source>
        <strain evidence="9 10">CCFEE 5817</strain>
    </source>
</reference>
<dbReference type="EMBL" id="JAVHJV010000004">
    <property type="protein sequence ID" value="KAK5943534.1"/>
    <property type="molecule type" value="Genomic_DNA"/>
</dbReference>
<evidence type="ECO:0000256" key="1">
    <source>
        <dbReference type="ARBA" id="ARBA00004123"/>
    </source>
</evidence>
<dbReference type="PROSITE" id="PS00463">
    <property type="entry name" value="ZN2_CY6_FUNGAL_1"/>
    <property type="match status" value="1"/>
</dbReference>
<dbReference type="PANTHER" id="PTHR47540:SF6">
    <property type="entry name" value="ZN(II)2CYS6 TRANSCRIPTION FACTOR (EUROFUNG)"/>
    <property type="match status" value="1"/>
</dbReference>
<dbReference type="GeneID" id="89997991"/>
<feature type="domain" description="Zn(2)-C6 fungal-type" evidence="8">
    <location>
        <begin position="25"/>
        <end position="54"/>
    </location>
</feature>
<evidence type="ECO:0000256" key="4">
    <source>
        <dbReference type="ARBA" id="ARBA00023125"/>
    </source>
</evidence>
<proteinExistence type="predicted"/>
<dbReference type="PANTHER" id="PTHR47540">
    <property type="entry name" value="THIAMINE REPRESSIBLE GENES REGULATORY PROTEIN THI5"/>
    <property type="match status" value="1"/>
</dbReference>
<feature type="compositionally biased region" description="Polar residues" evidence="7">
    <location>
        <begin position="772"/>
        <end position="786"/>
    </location>
</feature>
<dbReference type="InterPro" id="IPR007219">
    <property type="entry name" value="XnlR_reg_dom"/>
</dbReference>
<keyword evidence="3" id="KW-0805">Transcription regulation</keyword>
<dbReference type="Gene3D" id="4.10.240.10">
    <property type="entry name" value="Zn(2)-C6 fungal-type DNA-binding domain"/>
    <property type="match status" value="1"/>
</dbReference>
<dbReference type="SUPFAM" id="SSF57701">
    <property type="entry name" value="Zn2/Cys6 DNA-binding domain"/>
    <property type="match status" value="1"/>
</dbReference>
<keyword evidence="10" id="KW-1185">Reference proteome</keyword>
<evidence type="ECO:0000256" key="7">
    <source>
        <dbReference type="SAM" id="MobiDB-lite"/>
    </source>
</evidence>
<protein>
    <submittedName>
        <fullName evidence="9">Gypsy retrotransposon integrase-like protein 1</fullName>
    </submittedName>
</protein>
<keyword evidence="4" id="KW-0238">DNA-binding</keyword>
<dbReference type="CDD" id="cd12148">
    <property type="entry name" value="fungal_TF_MHR"/>
    <property type="match status" value="1"/>
</dbReference>
<evidence type="ECO:0000256" key="3">
    <source>
        <dbReference type="ARBA" id="ARBA00023015"/>
    </source>
</evidence>